<sequence>MRLDSQHSYISIFIRNPHSITYLSFKQNITIFKMGINACCGQRPPEKFVGQWSNGNEVQMTISEDGHIFYRKQEPNGNSEFKGNGRFDENGFWSCAYGCFFLNGVYEDQRRQQSILTVKGDVLTKQPVSVS</sequence>
<comment type="caution">
    <text evidence="1">The sequence shown here is derived from an EMBL/GenBank/DDBJ whole genome shotgun (WGS) entry which is preliminary data.</text>
</comment>
<evidence type="ECO:0000313" key="1">
    <source>
        <dbReference type="EMBL" id="CAF1218877.1"/>
    </source>
</evidence>
<organism evidence="1 3">
    <name type="scientific">Rotaria sordida</name>
    <dbReference type="NCBI Taxonomy" id="392033"/>
    <lineage>
        <taxon>Eukaryota</taxon>
        <taxon>Metazoa</taxon>
        <taxon>Spiralia</taxon>
        <taxon>Gnathifera</taxon>
        <taxon>Rotifera</taxon>
        <taxon>Eurotatoria</taxon>
        <taxon>Bdelloidea</taxon>
        <taxon>Philodinida</taxon>
        <taxon>Philodinidae</taxon>
        <taxon>Rotaria</taxon>
    </lineage>
</organism>
<keyword evidence="4" id="KW-1185">Reference proteome</keyword>
<reference evidence="1" key="1">
    <citation type="submission" date="2021-02" db="EMBL/GenBank/DDBJ databases">
        <authorList>
            <person name="Nowell W R."/>
        </authorList>
    </citation>
    <scope>NUCLEOTIDE SEQUENCE</scope>
</reference>
<accession>A0A814XGA0</accession>
<evidence type="ECO:0000313" key="3">
    <source>
        <dbReference type="Proteomes" id="UP000663854"/>
    </source>
</evidence>
<proteinExistence type="predicted"/>
<dbReference type="EMBL" id="CAJNOL010002412">
    <property type="protein sequence ID" value="CAF1498154.1"/>
    <property type="molecule type" value="Genomic_DNA"/>
</dbReference>
<dbReference type="AlphaFoldDB" id="A0A814XGA0"/>
<evidence type="ECO:0000313" key="2">
    <source>
        <dbReference type="EMBL" id="CAF1498154.1"/>
    </source>
</evidence>
<evidence type="ECO:0000313" key="4">
    <source>
        <dbReference type="Proteomes" id="UP000663870"/>
    </source>
</evidence>
<dbReference type="Proteomes" id="UP000663870">
    <property type="component" value="Unassembled WGS sequence"/>
</dbReference>
<protein>
    <submittedName>
        <fullName evidence="1">Uncharacterized protein</fullName>
    </submittedName>
</protein>
<dbReference type="Proteomes" id="UP000663854">
    <property type="component" value="Unassembled WGS sequence"/>
</dbReference>
<gene>
    <name evidence="2" type="ORF">JXQ802_LOCUS40258</name>
    <name evidence="1" type="ORF">PYM288_LOCUS25766</name>
</gene>
<name>A0A814XGA0_9BILA</name>
<dbReference type="EMBL" id="CAJNOH010001448">
    <property type="protein sequence ID" value="CAF1218877.1"/>
    <property type="molecule type" value="Genomic_DNA"/>
</dbReference>